<feature type="region of interest" description="Disordered" evidence="1">
    <location>
        <begin position="124"/>
        <end position="153"/>
    </location>
</feature>
<dbReference type="InterPro" id="IPR036873">
    <property type="entry name" value="Rhodanese-like_dom_sf"/>
</dbReference>
<dbReference type="InterPro" id="IPR001763">
    <property type="entry name" value="Rhodanese-like_dom"/>
</dbReference>
<dbReference type="RefSeq" id="WP_131499148.1">
    <property type="nucleotide sequence ID" value="NZ_SJKC01000005.1"/>
</dbReference>
<evidence type="ECO:0000313" key="4">
    <source>
        <dbReference type="Proteomes" id="UP000294225"/>
    </source>
</evidence>
<dbReference type="GO" id="GO:0016740">
    <property type="term" value="F:transferase activity"/>
    <property type="evidence" value="ECO:0007669"/>
    <property type="project" value="UniProtKB-KW"/>
</dbReference>
<comment type="caution">
    <text evidence="3">The sequence shown here is derived from an EMBL/GenBank/DDBJ whole genome shotgun (WGS) entry which is preliminary data.</text>
</comment>
<dbReference type="PROSITE" id="PS50206">
    <property type="entry name" value="RHODANESE_3"/>
    <property type="match status" value="1"/>
</dbReference>
<dbReference type="Pfam" id="PF00581">
    <property type="entry name" value="Rhodanese"/>
    <property type="match status" value="1"/>
</dbReference>
<sequence>MAIDERVSEVQAGLPRLTPVQAFEAVRSGTAYIVDTRPEYQRRAAGEVPGAIVIERNHLEWRLDPVCAARIPEAASSDIQWIVLCEGGYSSSLAADSLRGLGLLRSTDVAGGFQAWQDAGLPVVHPATPTEPRLAGDPRTPERPVISEASGAH</sequence>
<dbReference type="AlphaFoldDB" id="A0A4R0IP93"/>
<feature type="domain" description="Rhodanese" evidence="2">
    <location>
        <begin position="27"/>
        <end position="125"/>
    </location>
</feature>
<reference evidence="3 4" key="1">
    <citation type="submission" date="2019-02" db="EMBL/GenBank/DDBJ databases">
        <title>Kribbella capetownensis sp. nov. and Kribbella speibonae sp. nov., isolated from soil.</title>
        <authorList>
            <person name="Curtis S.M."/>
            <person name="Norton I."/>
            <person name="Everest G.J."/>
            <person name="Meyers P.R."/>
        </authorList>
    </citation>
    <scope>NUCLEOTIDE SEQUENCE [LARGE SCALE GENOMIC DNA]</scope>
    <source>
        <strain evidence="3 4">YM55</strain>
    </source>
</reference>
<dbReference type="Gene3D" id="3.40.250.10">
    <property type="entry name" value="Rhodanese-like domain"/>
    <property type="match status" value="1"/>
</dbReference>
<keyword evidence="3" id="KW-0808">Transferase</keyword>
<dbReference type="EMBL" id="SJKC01000005">
    <property type="protein sequence ID" value="TCC33186.1"/>
    <property type="molecule type" value="Genomic_DNA"/>
</dbReference>
<dbReference type="SMART" id="SM00450">
    <property type="entry name" value="RHOD"/>
    <property type="match status" value="1"/>
</dbReference>
<proteinExistence type="predicted"/>
<accession>A0A4R0IP93</accession>
<dbReference type="Proteomes" id="UP000294225">
    <property type="component" value="Unassembled WGS sequence"/>
</dbReference>
<protein>
    <submittedName>
        <fullName evidence="3">Sulfurtransferase</fullName>
    </submittedName>
</protein>
<evidence type="ECO:0000259" key="2">
    <source>
        <dbReference type="PROSITE" id="PS50206"/>
    </source>
</evidence>
<gene>
    <name evidence="3" type="ORF">E0H92_34130</name>
</gene>
<name>A0A4R0IP93_9ACTN</name>
<evidence type="ECO:0000313" key="3">
    <source>
        <dbReference type="EMBL" id="TCC33186.1"/>
    </source>
</evidence>
<dbReference type="SUPFAM" id="SSF52821">
    <property type="entry name" value="Rhodanese/Cell cycle control phosphatase"/>
    <property type="match status" value="1"/>
</dbReference>
<organism evidence="3 4">
    <name type="scientific">Kribbella speibonae</name>
    <dbReference type="NCBI Taxonomy" id="1572660"/>
    <lineage>
        <taxon>Bacteria</taxon>
        <taxon>Bacillati</taxon>
        <taxon>Actinomycetota</taxon>
        <taxon>Actinomycetes</taxon>
        <taxon>Propionibacteriales</taxon>
        <taxon>Kribbellaceae</taxon>
        <taxon>Kribbella</taxon>
    </lineage>
</organism>
<evidence type="ECO:0000256" key="1">
    <source>
        <dbReference type="SAM" id="MobiDB-lite"/>
    </source>
</evidence>